<dbReference type="InterPro" id="IPR029044">
    <property type="entry name" value="Nucleotide-diphossugar_trans"/>
</dbReference>
<dbReference type="PANTHER" id="PTHR43584:SF8">
    <property type="entry name" value="N-ACETYLMURAMATE ALPHA-1-PHOSPHATE URIDYLYLTRANSFERASE"/>
    <property type="match status" value="1"/>
</dbReference>
<accession>A0A5R9J4A4</accession>
<dbReference type="EMBL" id="VCDI01000005">
    <property type="protein sequence ID" value="TLU71809.1"/>
    <property type="molecule type" value="Genomic_DNA"/>
</dbReference>
<keyword evidence="2 5" id="KW-0548">Nucleotidyltransferase</keyword>
<dbReference type="RefSeq" id="WP_138326879.1">
    <property type="nucleotide sequence ID" value="NZ_VCDI01000005.1"/>
</dbReference>
<dbReference type="PANTHER" id="PTHR43584">
    <property type="entry name" value="NUCLEOTIDYL TRANSFERASE"/>
    <property type="match status" value="1"/>
</dbReference>
<evidence type="ECO:0000256" key="3">
    <source>
        <dbReference type="ARBA" id="ARBA00022842"/>
    </source>
</evidence>
<dbReference type="AlphaFoldDB" id="A0A5R9J4A4"/>
<dbReference type="Proteomes" id="UP000305654">
    <property type="component" value="Unassembled WGS sequence"/>
</dbReference>
<keyword evidence="6" id="KW-1185">Reference proteome</keyword>
<evidence type="ECO:0000313" key="6">
    <source>
        <dbReference type="Proteomes" id="UP000305654"/>
    </source>
</evidence>
<dbReference type="InterPro" id="IPR050065">
    <property type="entry name" value="GlmU-like"/>
</dbReference>
<reference evidence="5 6" key="1">
    <citation type="submission" date="2019-05" db="EMBL/GenBank/DDBJ databases">
        <authorList>
            <person name="Pankratov T."/>
            <person name="Grouzdev D."/>
        </authorList>
    </citation>
    <scope>NUCLEOTIDE SEQUENCE [LARGE SCALE GENOMIC DNA]</scope>
    <source>
        <strain evidence="5 6">KEBCLARHB70R</strain>
    </source>
</reference>
<feature type="domain" description="MobA-like NTP transferase" evidence="4">
    <location>
        <begin position="14"/>
        <end position="133"/>
    </location>
</feature>
<dbReference type="Gene3D" id="3.90.550.10">
    <property type="entry name" value="Spore Coat Polysaccharide Biosynthesis Protein SpsA, Chain A"/>
    <property type="match status" value="1"/>
</dbReference>
<protein>
    <submittedName>
        <fullName evidence="5">Phosphocholine cytidylyltransferase family protein</fullName>
    </submittedName>
</protein>
<comment type="caution">
    <text evidence="5">The sequence shown here is derived from an EMBL/GenBank/DDBJ whole genome shotgun (WGS) entry which is preliminary data.</text>
</comment>
<organism evidence="5 6">
    <name type="scientific">Lichenicoccus roseus</name>
    <dbReference type="NCBI Taxonomy" id="2683649"/>
    <lineage>
        <taxon>Bacteria</taxon>
        <taxon>Pseudomonadati</taxon>
        <taxon>Pseudomonadota</taxon>
        <taxon>Alphaproteobacteria</taxon>
        <taxon>Acetobacterales</taxon>
        <taxon>Acetobacteraceae</taxon>
        <taxon>Lichenicoccus</taxon>
    </lineage>
</organism>
<dbReference type="Pfam" id="PF12804">
    <property type="entry name" value="NTP_transf_3"/>
    <property type="match status" value="1"/>
</dbReference>
<keyword evidence="3" id="KW-0460">Magnesium</keyword>
<dbReference type="InterPro" id="IPR025877">
    <property type="entry name" value="MobA-like_NTP_Trfase"/>
</dbReference>
<evidence type="ECO:0000259" key="4">
    <source>
        <dbReference type="Pfam" id="PF12804"/>
    </source>
</evidence>
<proteinExistence type="predicted"/>
<dbReference type="SUPFAM" id="SSF53448">
    <property type="entry name" value="Nucleotide-diphospho-sugar transferases"/>
    <property type="match status" value="1"/>
</dbReference>
<dbReference type="OrthoDB" id="9814110at2"/>
<evidence type="ECO:0000313" key="5">
    <source>
        <dbReference type="EMBL" id="TLU71809.1"/>
    </source>
</evidence>
<dbReference type="GO" id="GO:0016779">
    <property type="term" value="F:nucleotidyltransferase activity"/>
    <property type="evidence" value="ECO:0007669"/>
    <property type="project" value="UniProtKB-KW"/>
</dbReference>
<evidence type="ECO:0000256" key="1">
    <source>
        <dbReference type="ARBA" id="ARBA00022679"/>
    </source>
</evidence>
<name>A0A5R9J4A4_9PROT</name>
<keyword evidence="1 5" id="KW-0808">Transferase</keyword>
<evidence type="ECO:0000256" key="2">
    <source>
        <dbReference type="ARBA" id="ARBA00022695"/>
    </source>
</evidence>
<sequence>MTDDHLPGPGFRTLILAAGRGRRLGGGDAQMPKVLLEFGGETLLARHLRLLAAVGADRVSIVVGYRGAAIAAELERIGWRDRVDLIENLEWRQGSVVSLDRGASILDGEAPVVLMDGDVIYDHRLLQRLLGGRHPGTLLLDREIEPGDEPVKICVAGGQRIVDFAKRPAVASEWHGESVGFFCFAPALARRLGEAVRAVVQAGDTMTEYEEPIRALIRADTDGTLFGFEDVTGLPWTEIDFMEDVAKANALLPSLAA</sequence>
<gene>
    <name evidence="5" type="ORF">FE263_15215</name>
</gene>